<dbReference type="Proteomes" id="UP000055024">
    <property type="component" value="Unassembled WGS sequence"/>
</dbReference>
<evidence type="ECO:0000313" key="1">
    <source>
        <dbReference type="EMBL" id="KRY99247.1"/>
    </source>
</evidence>
<gene>
    <name evidence="1" type="ORF">T11_2320</name>
</gene>
<comment type="caution">
    <text evidence="1">The sequence shown here is derived from an EMBL/GenBank/DDBJ whole genome shotgun (WGS) entry which is preliminary data.</text>
</comment>
<accession>A0A0V1GM03</accession>
<dbReference type="EMBL" id="JYDP01000934">
    <property type="protein sequence ID" value="KRY99247.1"/>
    <property type="molecule type" value="Genomic_DNA"/>
</dbReference>
<protein>
    <submittedName>
        <fullName evidence="1">Uncharacterized protein</fullName>
    </submittedName>
</protein>
<evidence type="ECO:0000313" key="2">
    <source>
        <dbReference type="Proteomes" id="UP000055024"/>
    </source>
</evidence>
<proteinExistence type="predicted"/>
<reference evidence="1 2" key="1">
    <citation type="submission" date="2015-01" db="EMBL/GenBank/DDBJ databases">
        <title>Evolution of Trichinella species and genotypes.</title>
        <authorList>
            <person name="Korhonen P.K."/>
            <person name="Edoardo P."/>
            <person name="Giuseppe L.R."/>
            <person name="Gasser R.B."/>
        </authorList>
    </citation>
    <scope>NUCLEOTIDE SEQUENCE [LARGE SCALE GENOMIC DNA]</scope>
    <source>
        <strain evidence="1">ISS1029</strain>
    </source>
</reference>
<dbReference type="AlphaFoldDB" id="A0A0V1GM03"/>
<keyword evidence="2" id="KW-1185">Reference proteome</keyword>
<feature type="non-terminal residue" evidence="1">
    <location>
        <position position="1"/>
    </location>
</feature>
<feature type="non-terminal residue" evidence="1">
    <location>
        <position position="61"/>
    </location>
</feature>
<name>A0A0V1GM03_9BILA</name>
<organism evidence="1 2">
    <name type="scientific">Trichinella zimbabwensis</name>
    <dbReference type="NCBI Taxonomy" id="268475"/>
    <lineage>
        <taxon>Eukaryota</taxon>
        <taxon>Metazoa</taxon>
        <taxon>Ecdysozoa</taxon>
        <taxon>Nematoda</taxon>
        <taxon>Enoplea</taxon>
        <taxon>Dorylaimia</taxon>
        <taxon>Trichinellida</taxon>
        <taxon>Trichinellidae</taxon>
        <taxon>Trichinella</taxon>
    </lineage>
</organism>
<sequence>LKSQNYAFLTMIAEKSFYYKCNYLRLSSIQTITSIQHFCFFDAFRCRCCRSNPHIGCVHTA</sequence>